<sequence length="91" mass="10566">MLRTYKAIIRNNYVEWDTDIHEIINSDSPVSVYITILDEPKPDNDVERGKCMVSALNKLVKINAFGDVDDPVEFIREMRQERELPGRQDAD</sequence>
<accession>A0A8E7B3A6</accession>
<reference evidence="1 2" key="1">
    <citation type="submission" date="2021-05" db="EMBL/GenBank/DDBJ databases">
        <title>A novel Methanospirillum isolate from a pyrite-forming mixed culture.</title>
        <authorList>
            <person name="Bunk B."/>
            <person name="Sproer C."/>
            <person name="Spring S."/>
            <person name="Pester M."/>
        </authorList>
    </citation>
    <scope>NUCLEOTIDE SEQUENCE [LARGE SCALE GENOMIC DNA]</scope>
    <source>
        <strain evidence="1 2">J.3.6.1-F.2.7.3</strain>
    </source>
</reference>
<gene>
    <name evidence="1" type="ORF">KHC33_07845</name>
</gene>
<evidence type="ECO:0000313" key="1">
    <source>
        <dbReference type="EMBL" id="QVV90383.1"/>
    </source>
</evidence>
<dbReference type="Proteomes" id="UP000680656">
    <property type="component" value="Chromosome"/>
</dbReference>
<dbReference type="EMBL" id="CP075546">
    <property type="protein sequence ID" value="QVV90383.1"/>
    <property type="molecule type" value="Genomic_DNA"/>
</dbReference>
<evidence type="ECO:0000313" key="2">
    <source>
        <dbReference type="Proteomes" id="UP000680656"/>
    </source>
</evidence>
<dbReference type="RefSeq" id="WP_214421154.1">
    <property type="nucleotide sequence ID" value="NZ_CP075546.1"/>
</dbReference>
<keyword evidence="2" id="KW-1185">Reference proteome</keyword>
<dbReference type="AlphaFoldDB" id="A0A8E7B3A6"/>
<protein>
    <submittedName>
        <fullName evidence="1">Uncharacterized protein</fullName>
    </submittedName>
</protein>
<proteinExistence type="predicted"/>
<dbReference type="KEGG" id="mrtj:KHC33_07845"/>
<dbReference type="GeneID" id="65097087"/>
<name>A0A8E7B3A6_9EURY</name>
<organism evidence="1 2">
    <name type="scientific">Methanospirillum purgamenti</name>
    <dbReference type="NCBI Taxonomy" id="2834276"/>
    <lineage>
        <taxon>Archaea</taxon>
        <taxon>Methanobacteriati</taxon>
        <taxon>Methanobacteriota</taxon>
        <taxon>Stenosarchaea group</taxon>
        <taxon>Methanomicrobia</taxon>
        <taxon>Methanomicrobiales</taxon>
        <taxon>Methanospirillaceae</taxon>
        <taxon>Methanospirillum</taxon>
    </lineage>
</organism>